<accession>A0A814FZ22</accession>
<dbReference type="PANTHER" id="PTHR23074:SF19">
    <property type="entry name" value="KATANIN P60 ATPASE-CONTAINING SUBUNIT A1"/>
    <property type="match status" value="1"/>
</dbReference>
<sequence>MILRSVKHGNLIEGYTLFYLNDRHKKIPLKITKIIYENAKPDELNNTQIIFNENKQKMTPVNSNAMLEKQSLPFVTSKSDFIVEEHEKHLVEELKKEMLHRNQKSHIGCELAKKVIREVLVLPAIFPNFFKGIRRPWKSILVYGPPSTGKTMLAKAVPLEKHFLM</sequence>
<keyword evidence="3" id="KW-1185">Reference proteome</keyword>
<dbReference type="OrthoDB" id="5334845at2759"/>
<dbReference type="SUPFAM" id="SSF52540">
    <property type="entry name" value="P-loop containing nucleoside triphosphate hydrolases"/>
    <property type="match status" value="1"/>
</dbReference>
<protein>
    <submittedName>
        <fullName evidence="1">Uncharacterized protein</fullName>
    </submittedName>
</protein>
<dbReference type="PANTHER" id="PTHR23074">
    <property type="entry name" value="AAA DOMAIN-CONTAINING"/>
    <property type="match status" value="1"/>
</dbReference>
<evidence type="ECO:0000313" key="2">
    <source>
        <dbReference type="EMBL" id="CAF3761579.1"/>
    </source>
</evidence>
<dbReference type="EMBL" id="CAJOBC010002988">
    <property type="protein sequence ID" value="CAF3761579.1"/>
    <property type="molecule type" value="Genomic_DNA"/>
</dbReference>
<evidence type="ECO:0000313" key="1">
    <source>
        <dbReference type="EMBL" id="CAF0989452.1"/>
    </source>
</evidence>
<evidence type="ECO:0000313" key="3">
    <source>
        <dbReference type="Proteomes" id="UP000663829"/>
    </source>
</evidence>
<dbReference type="GO" id="GO:0015630">
    <property type="term" value="C:microtubule cytoskeleton"/>
    <property type="evidence" value="ECO:0007669"/>
    <property type="project" value="TreeGrafter"/>
</dbReference>
<dbReference type="Gene3D" id="3.40.50.300">
    <property type="entry name" value="P-loop containing nucleotide triphosphate hydrolases"/>
    <property type="match status" value="1"/>
</dbReference>
<reference evidence="1" key="1">
    <citation type="submission" date="2021-02" db="EMBL/GenBank/DDBJ databases">
        <authorList>
            <person name="Nowell W R."/>
        </authorList>
    </citation>
    <scope>NUCLEOTIDE SEQUENCE</scope>
</reference>
<dbReference type="AlphaFoldDB" id="A0A814FZ22"/>
<organism evidence="1 3">
    <name type="scientific">Didymodactylos carnosus</name>
    <dbReference type="NCBI Taxonomy" id="1234261"/>
    <lineage>
        <taxon>Eukaryota</taxon>
        <taxon>Metazoa</taxon>
        <taxon>Spiralia</taxon>
        <taxon>Gnathifera</taxon>
        <taxon>Rotifera</taxon>
        <taxon>Eurotatoria</taxon>
        <taxon>Bdelloidea</taxon>
        <taxon>Philodinida</taxon>
        <taxon>Philodinidae</taxon>
        <taxon>Didymodactylos</taxon>
    </lineage>
</organism>
<dbReference type="Proteomes" id="UP000681722">
    <property type="component" value="Unassembled WGS sequence"/>
</dbReference>
<dbReference type="EMBL" id="CAJNOQ010002988">
    <property type="protein sequence ID" value="CAF0989452.1"/>
    <property type="molecule type" value="Genomic_DNA"/>
</dbReference>
<name>A0A814FZ22_9BILA</name>
<dbReference type="GO" id="GO:0051013">
    <property type="term" value="P:microtubule severing"/>
    <property type="evidence" value="ECO:0007669"/>
    <property type="project" value="TreeGrafter"/>
</dbReference>
<dbReference type="GO" id="GO:0016887">
    <property type="term" value="F:ATP hydrolysis activity"/>
    <property type="evidence" value="ECO:0007669"/>
    <property type="project" value="TreeGrafter"/>
</dbReference>
<proteinExistence type="predicted"/>
<dbReference type="InterPro" id="IPR050304">
    <property type="entry name" value="MT-severing_AAA_ATPase"/>
</dbReference>
<gene>
    <name evidence="1" type="ORF">GPM918_LOCUS13177</name>
    <name evidence="2" type="ORF">SRO942_LOCUS13177</name>
</gene>
<comment type="caution">
    <text evidence="1">The sequence shown here is derived from an EMBL/GenBank/DDBJ whole genome shotgun (WGS) entry which is preliminary data.</text>
</comment>
<dbReference type="InterPro" id="IPR027417">
    <property type="entry name" value="P-loop_NTPase"/>
</dbReference>
<dbReference type="Proteomes" id="UP000663829">
    <property type="component" value="Unassembled WGS sequence"/>
</dbReference>